<keyword evidence="1" id="KW-0802">TPR repeat</keyword>
<reference evidence="3 4" key="1">
    <citation type="submission" date="2019-03" db="EMBL/GenBank/DDBJ databases">
        <title>Genomic Encyclopedia of Type Strains, Phase IV (KMG-IV): sequencing the most valuable type-strain genomes for metagenomic binning, comparative biology and taxonomic classification.</title>
        <authorList>
            <person name="Goeker M."/>
        </authorList>
    </citation>
    <scope>NUCLEOTIDE SEQUENCE [LARGE SCALE GENOMIC DNA]</scope>
    <source>
        <strain evidence="3 4">DSM 1709</strain>
    </source>
</reference>
<feature type="domain" description="Glycosyltransferase 2-like" evidence="2">
    <location>
        <begin position="7"/>
        <end position="133"/>
    </location>
</feature>
<comment type="caution">
    <text evidence="3">The sequence shown here is derived from an EMBL/GenBank/DDBJ whole genome shotgun (WGS) entry which is preliminary data.</text>
</comment>
<dbReference type="InterPro" id="IPR029044">
    <property type="entry name" value="Nucleotide-diphossugar_trans"/>
</dbReference>
<dbReference type="Gene3D" id="3.90.550.10">
    <property type="entry name" value="Spore Coat Polysaccharide Biosynthesis Protein SpsA, Chain A"/>
    <property type="match status" value="1"/>
</dbReference>
<dbReference type="PANTHER" id="PTHR43685:SF2">
    <property type="entry name" value="GLYCOSYLTRANSFERASE 2-LIKE DOMAIN-CONTAINING PROTEIN"/>
    <property type="match status" value="1"/>
</dbReference>
<dbReference type="GO" id="GO:0016740">
    <property type="term" value="F:transferase activity"/>
    <property type="evidence" value="ECO:0007669"/>
    <property type="project" value="UniProtKB-KW"/>
</dbReference>
<evidence type="ECO:0000313" key="4">
    <source>
        <dbReference type="Proteomes" id="UP000295106"/>
    </source>
</evidence>
<evidence type="ECO:0000259" key="2">
    <source>
        <dbReference type="Pfam" id="PF00535"/>
    </source>
</evidence>
<dbReference type="PANTHER" id="PTHR43685">
    <property type="entry name" value="GLYCOSYLTRANSFERASE"/>
    <property type="match status" value="1"/>
</dbReference>
<gene>
    <name evidence="3" type="ORF">EV684_101461</name>
</gene>
<sequence length="318" mass="34552">MNPPRVSVVIPTYNRARFLPAAIASIRAQTLPCSEIVVVDDGSTDDTAAVLAALGEGIVHLRQANAGPAAARNRGIHAASGELVAFLDTDDRWCPNKIERQVELLRRHPAVALVSADMAIEDETGATMVASNFAKRGLAGFFAALDGAPVPEAPRRLLQLNFINTSTVLARREVLVERGGFDTRLRYGEDLELWLRIAARHAIACVPGVEEIRVEHSSNVTKSVEPMLKGYVDMARVIREWARPAMPGWGVDPDRYVADALADLGYWYFSAGRMAQARSAFAASLREKPGRRAAAYLAASGLPAAWISGLRSMKARLR</sequence>
<dbReference type="EMBL" id="SLXD01000001">
    <property type="protein sequence ID" value="TCP05589.1"/>
    <property type="molecule type" value="Genomic_DNA"/>
</dbReference>
<evidence type="ECO:0000256" key="1">
    <source>
        <dbReference type="PROSITE-ProRule" id="PRU00339"/>
    </source>
</evidence>
<dbReference type="InterPro" id="IPR050834">
    <property type="entry name" value="Glycosyltransf_2"/>
</dbReference>
<feature type="repeat" description="TPR" evidence="1">
    <location>
        <begin position="258"/>
        <end position="291"/>
    </location>
</feature>
<dbReference type="InterPro" id="IPR019734">
    <property type="entry name" value="TPR_rpt"/>
</dbReference>
<protein>
    <submittedName>
        <fullName evidence="3">GT2 family glycosyltransferase</fullName>
    </submittedName>
</protein>
<evidence type="ECO:0000313" key="3">
    <source>
        <dbReference type="EMBL" id="TCP05589.1"/>
    </source>
</evidence>
<organism evidence="3 4">
    <name type="scientific">Rubrivivax gelatinosus</name>
    <name type="common">Rhodocyclus gelatinosus</name>
    <name type="synonym">Rhodopseudomonas gelatinosa</name>
    <dbReference type="NCBI Taxonomy" id="28068"/>
    <lineage>
        <taxon>Bacteria</taxon>
        <taxon>Pseudomonadati</taxon>
        <taxon>Pseudomonadota</taxon>
        <taxon>Betaproteobacteria</taxon>
        <taxon>Burkholderiales</taxon>
        <taxon>Sphaerotilaceae</taxon>
        <taxon>Rubrivivax</taxon>
    </lineage>
</organism>
<dbReference type="Pfam" id="PF00535">
    <property type="entry name" value="Glycos_transf_2"/>
    <property type="match status" value="1"/>
</dbReference>
<proteinExistence type="predicted"/>
<dbReference type="CDD" id="cd00761">
    <property type="entry name" value="Glyco_tranf_GTA_type"/>
    <property type="match status" value="1"/>
</dbReference>
<accession>A0A4R2MDW2</accession>
<dbReference type="GeneID" id="99687188"/>
<dbReference type="PROSITE" id="PS50005">
    <property type="entry name" value="TPR"/>
    <property type="match status" value="1"/>
</dbReference>
<keyword evidence="3" id="KW-0808">Transferase</keyword>
<dbReference type="Proteomes" id="UP000295106">
    <property type="component" value="Unassembled WGS sequence"/>
</dbReference>
<dbReference type="OrthoDB" id="9798249at2"/>
<name>A0A4R2MDW2_RUBGE</name>
<dbReference type="AlphaFoldDB" id="A0A4R2MDW2"/>
<dbReference type="SUPFAM" id="SSF53448">
    <property type="entry name" value="Nucleotide-diphospho-sugar transferases"/>
    <property type="match status" value="1"/>
</dbReference>
<dbReference type="RefSeq" id="WP_132644580.1">
    <property type="nucleotide sequence ID" value="NZ_CP181386.1"/>
</dbReference>
<dbReference type="InterPro" id="IPR001173">
    <property type="entry name" value="Glyco_trans_2-like"/>
</dbReference>